<dbReference type="SUPFAM" id="SSF100910">
    <property type="entry name" value="Chemosensory protein Csp2"/>
    <property type="match status" value="1"/>
</dbReference>
<feature type="signal peptide" evidence="1">
    <location>
        <begin position="1"/>
        <end position="18"/>
    </location>
</feature>
<dbReference type="PANTHER" id="PTHR11257">
    <property type="entry name" value="CHEMOSENSORY PROTEIN-RELATED"/>
    <property type="match status" value="1"/>
</dbReference>
<protein>
    <submittedName>
        <fullName evidence="2">Chemosensory protein 7</fullName>
    </submittedName>
</protein>
<dbReference type="Gene3D" id="1.10.2080.10">
    <property type="entry name" value="Insect odorant-binding protein A10/Ejaculatory bulb-specific protein 3"/>
    <property type="match status" value="1"/>
</dbReference>
<evidence type="ECO:0000313" key="2">
    <source>
        <dbReference type="EMBL" id="AXB87341.1"/>
    </source>
</evidence>
<sequence length="135" mass="15660">MSLFGSAICLLLLATVDGTKWQEMDDNTLYEFIFDDVDMDHIILNNRICDVYLRCFYSTGPCTNLAGAMKSKIHEVLSTVCGKCTNKQKAIWHHALNTFIPRRPDEWKKFLSIYDPDGIYWPNVKEFMEKPPPTY</sequence>
<dbReference type="AlphaFoldDB" id="A0A2Z5EMA1"/>
<gene>
    <name evidence="2" type="primary">CSP7</name>
</gene>
<proteinExistence type="evidence at transcript level"/>
<name>A0A2Z5EMA1_9HEMI</name>
<accession>A0A2Z5EMA1</accession>
<dbReference type="EMBL" id="MF598729">
    <property type="protein sequence ID" value="AXB87341.1"/>
    <property type="molecule type" value="mRNA"/>
</dbReference>
<organism evidence="2">
    <name type="scientific">Tropidothorax elegans</name>
    <dbReference type="NCBI Taxonomy" id="2233830"/>
    <lineage>
        <taxon>Eukaryota</taxon>
        <taxon>Metazoa</taxon>
        <taxon>Ecdysozoa</taxon>
        <taxon>Arthropoda</taxon>
        <taxon>Hexapoda</taxon>
        <taxon>Insecta</taxon>
        <taxon>Pterygota</taxon>
        <taxon>Neoptera</taxon>
        <taxon>Paraneoptera</taxon>
        <taxon>Hemiptera</taxon>
        <taxon>Heteroptera</taxon>
        <taxon>Panheteroptera</taxon>
        <taxon>Pentatomomorpha</taxon>
        <taxon>Lygaeoidea</taxon>
        <taxon>Lygaeidae</taxon>
        <taxon>Lygaeinae</taxon>
        <taxon>Tropidothorax</taxon>
    </lineage>
</organism>
<evidence type="ECO:0000256" key="1">
    <source>
        <dbReference type="SAM" id="SignalP"/>
    </source>
</evidence>
<keyword evidence="1" id="KW-0732">Signal</keyword>
<reference evidence="2" key="1">
    <citation type="journal article" date="2015" name="Sci. Rep.">
        <title>Chemosensillum immunolocalization and ligand specificity of chemosensory proteins in the alfalfa plant bug Adelphocoris lineolatus (Goeze).</title>
        <authorList>
            <person name="Sun L."/>
            <person name="Zhou J.J."/>
            <person name="Gu S.H."/>
            <person name="Xiao H.J."/>
            <person name="Guo Y.Y."/>
            <person name="Liu Z.W."/>
            <person name="Zhang Y.J."/>
        </authorList>
    </citation>
    <scope>NUCLEOTIDE SEQUENCE</scope>
    <source>
        <tissue evidence="2">Antenna</tissue>
    </source>
</reference>
<dbReference type="Pfam" id="PF03392">
    <property type="entry name" value="OS-D"/>
    <property type="match status" value="1"/>
</dbReference>
<dbReference type="InterPro" id="IPR036682">
    <property type="entry name" value="OS_D_A10/PebIII_sf"/>
</dbReference>
<dbReference type="InterPro" id="IPR005055">
    <property type="entry name" value="A10/PebIII"/>
</dbReference>
<feature type="chain" id="PRO_5016398886" evidence="1">
    <location>
        <begin position="19"/>
        <end position="135"/>
    </location>
</feature>
<reference evidence="2" key="2">
    <citation type="submission" date="2017-08" db="EMBL/GenBank/DDBJ databases">
        <authorList>
            <person name="de Groot N.N."/>
        </authorList>
    </citation>
    <scope>NUCLEOTIDE SEQUENCE</scope>
    <source>
        <tissue evidence="2">Antenna</tissue>
    </source>
</reference>
<dbReference type="PANTHER" id="PTHR11257:SF13">
    <property type="entry name" value="GEO07322P1"/>
    <property type="match status" value="1"/>
</dbReference>